<dbReference type="Proteomes" id="UP000198636">
    <property type="component" value="Unassembled WGS sequence"/>
</dbReference>
<proteinExistence type="predicted"/>
<dbReference type="RefSeq" id="WP_176759081.1">
    <property type="nucleotide sequence ID" value="NZ_FMUS01000027.1"/>
</dbReference>
<gene>
    <name evidence="1" type="ORF">SAMN03080606_03517</name>
</gene>
<keyword evidence="2" id="KW-1185">Reference proteome</keyword>
<name>A0A1G5KJN8_9FIRM</name>
<reference evidence="1 2" key="1">
    <citation type="submission" date="2016-10" db="EMBL/GenBank/DDBJ databases">
        <authorList>
            <person name="de Groot N.N."/>
        </authorList>
    </citation>
    <scope>NUCLEOTIDE SEQUENCE [LARGE SCALE GENOMIC DNA]</scope>
    <source>
        <strain evidence="1 2">DSM 18978</strain>
    </source>
</reference>
<dbReference type="EMBL" id="FMUS01000027">
    <property type="protein sequence ID" value="SCZ00258.1"/>
    <property type="molecule type" value="Genomic_DNA"/>
</dbReference>
<organism evidence="1 2">
    <name type="scientific">Alkaliphilus peptidifermentans DSM 18978</name>
    <dbReference type="NCBI Taxonomy" id="1120976"/>
    <lineage>
        <taxon>Bacteria</taxon>
        <taxon>Bacillati</taxon>
        <taxon>Bacillota</taxon>
        <taxon>Clostridia</taxon>
        <taxon>Peptostreptococcales</taxon>
        <taxon>Natronincolaceae</taxon>
        <taxon>Alkaliphilus</taxon>
    </lineage>
</organism>
<evidence type="ECO:0000313" key="1">
    <source>
        <dbReference type="EMBL" id="SCZ00258.1"/>
    </source>
</evidence>
<evidence type="ECO:0000313" key="2">
    <source>
        <dbReference type="Proteomes" id="UP000198636"/>
    </source>
</evidence>
<sequence length="54" mass="6097">MKCPICGNEDIGRLSKSRFFCSDCFIEIFLSRKSEMQIYKILEDGTACAIAAEN</sequence>
<protein>
    <submittedName>
        <fullName evidence="1">Uncharacterized protein</fullName>
    </submittedName>
</protein>
<accession>A0A1G5KJN8</accession>
<dbReference type="AlphaFoldDB" id="A0A1G5KJN8"/>